<feature type="transmembrane region" description="Helical" evidence="1">
    <location>
        <begin position="44"/>
        <end position="66"/>
    </location>
</feature>
<sequence>MNHPEGGGWVFHPLRSLSLVKQYNRCYQIDYCCYKAYFIIHIRILTSFLYLLYIFSYVLSSVFIFFY</sequence>
<protein>
    <submittedName>
        <fullName evidence="2">Uncharacterized protein</fullName>
    </submittedName>
</protein>
<keyword evidence="1" id="KW-0812">Transmembrane</keyword>
<dbReference type="EMBL" id="BK015862">
    <property type="protein sequence ID" value="DAD70282.1"/>
    <property type="molecule type" value="Genomic_DNA"/>
</dbReference>
<keyword evidence="1" id="KW-1133">Transmembrane helix</keyword>
<reference evidence="2" key="1">
    <citation type="journal article" date="2021" name="Proc. Natl. Acad. Sci. U.S.A.">
        <title>A Catalog of Tens of Thousands of Viruses from Human Metagenomes Reveals Hidden Associations with Chronic Diseases.</title>
        <authorList>
            <person name="Tisza M.J."/>
            <person name="Buck C.B."/>
        </authorList>
    </citation>
    <scope>NUCLEOTIDE SEQUENCE</scope>
    <source>
        <strain evidence="2">CtXPh6</strain>
    </source>
</reference>
<accession>A0A8S5LK36</accession>
<name>A0A8S5LK36_9CAUD</name>
<organism evidence="2">
    <name type="scientific">Siphoviridae sp. ctXPh6</name>
    <dbReference type="NCBI Taxonomy" id="2827578"/>
    <lineage>
        <taxon>Viruses</taxon>
        <taxon>Duplodnaviria</taxon>
        <taxon>Heunggongvirae</taxon>
        <taxon>Uroviricota</taxon>
        <taxon>Caudoviricetes</taxon>
    </lineage>
</organism>
<keyword evidence="1" id="KW-0472">Membrane</keyword>
<evidence type="ECO:0000256" key="1">
    <source>
        <dbReference type="SAM" id="Phobius"/>
    </source>
</evidence>
<proteinExistence type="predicted"/>
<evidence type="ECO:0000313" key="2">
    <source>
        <dbReference type="EMBL" id="DAD70282.1"/>
    </source>
</evidence>